<dbReference type="InterPro" id="IPR005123">
    <property type="entry name" value="Oxoglu/Fe-dep_dioxygenase_dom"/>
</dbReference>
<dbReference type="InterPro" id="IPR044861">
    <property type="entry name" value="IPNS-like_FE2OG_OXY"/>
</dbReference>
<evidence type="ECO:0000256" key="4">
    <source>
        <dbReference type="ARBA" id="ARBA00012531"/>
    </source>
</evidence>
<protein>
    <recommendedName>
        <fullName evidence="5">2-oxoglutarate-dependent ethylene/succinate-forming enzyme</fullName>
        <ecNumber evidence="4">1.13.12.19</ecNumber>
        <ecNumber evidence="3">1.14.20.7</ecNumber>
    </recommendedName>
    <alternativeName>
        <fullName evidence="7">2-oxoglutarate dioxygenase (ethylene-forming)</fullName>
    </alternativeName>
    <alternativeName>
        <fullName evidence="8">2-oxoglutarate/L-arginine monooxygenase/decarboxylase (succinate-forming)</fullName>
    </alternativeName>
</protein>
<evidence type="ECO:0000256" key="8">
    <source>
        <dbReference type="ARBA" id="ARBA00031282"/>
    </source>
</evidence>
<dbReference type="AlphaFoldDB" id="A0A892IBM6"/>
<reference evidence="13 14" key="1">
    <citation type="submission" date="2021-02" db="EMBL/GenBank/DDBJ databases">
        <title>FDA dAtabase for Regulatory Grade micrObial Sequences (FDA-ARGOS): Supporting development and validation of Infectious Disease Dx tests.</title>
        <authorList>
            <person name="Minogue T."/>
            <person name="Wolcott M."/>
            <person name="Wasieloski L."/>
            <person name="Aguilar W."/>
            <person name="Moore D."/>
            <person name="Jaissle J."/>
            <person name="Tallon L."/>
            <person name="Sadzewicz L."/>
            <person name="Zhao X."/>
            <person name="Boylan J."/>
            <person name="Ott S."/>
            <person name="Bowen H."/>
            <person name="Vavikolanu K."/>
            <person name="Mehta A."/>
            <person name="Aluvathingal J."/>
            <person name="Nadendla S."/>
            <person name="Yan Y."/>
            <person name="Sichtig H."/>
        </authorList>
    </citation>
    <scope>NUCLEOTIDE SEQUENCE [LARGE SCALE GENOMIC DNA]</scope>
    <source>
        <strain evidence="13 14">FDAARGOS_1272</strain>
    </source>
</reference>
<dbReference type="GO" id="GO:0046872">
    <property type="term" value="F:metal ion binding"/>
    <property type="evidence" value="ECO:0007669"/>
    <property type="project" value="UniProtKB-KW"/>
</dbReference>
<evidence type="ECO:0000256" key="7">
    <source>
        <dbReference type="ARBA" id="ARBA00031011"/>
    </source>
</evidence>
<keyword evidence="14" id="KW-1185">Reference proteome</keyword>
<dbReference type="InterPro" id="IPR026992">
    <property type="entry name" value="DIOX_N"/>
</dbReference>
<organism evidence="13 14">
    <name type="scientific">Burkholderia dolosa</name>
    <dbReference type="NCBI Taxonomy" id="152500"/>
    <lineage>
        <taxon>Bacteria</taxon>
        <taxon>Pseudomonadati</taxon>
        <taxon>Pseudomonadota</taxon>
        <taxon>Betaproteobacteria</taxon>
        <taxon>Burkholderiales</taxon>
        <taxon>Burkholderiaceae</taxon>
        <taxon>Burkholderia</taxon>
        <taxon>Burkholderia cepacia complex</taxon>
    </lineage>
</organism>
<comment type="pathway">
    <text evidence="2">Alkene biosynthesis; ethylene biosynthesis via 2-oxoglutarate.</text>
</comment>
<dbReference type="Pfam" id="PF03171">
    <property type="entry name" value="2OG-FeII_Oxy"/>
    <property type="match status" value="1"/>
</dbReference>
<evidence type="ECO:0000256" key="1">
    <source>
        <dbReference type="ARBA" id="ARBA00001954"/>
    </source>
</evidence>
<keyword evidence="11" id="KW-0479">Metal-binding</keyword>
<dbReference type="GO" id="GO:0102276">
    <property type="term" value="F:2-oxoglutarate oxygenase/decarboxylase (ethylene-forming) activity"/>
    <property type="evidence" value="ECO:0007669"/>
    <property type="project" value="UniProtKB-EC"/>
</dbReference>
<dbReference type="EC" id="1.13.12.19" evidence="4"/>
<dbReference type="Pfam" id="PF14226">
    <property type="entry name" value="DIOX_N"/>
    <property type="match status" value="1"/>
</dbReference>
<proteinExistence type="inferred from homology"/>
<evidence type="ECO:0000313" key="13">
    <source>
        <dbReference type="EMBL" id="QRO80366.1"/>
    </source>
</evidence>
<dbReference type="GO" id="GO:0009693">
    <property type="term" value="P:ethylene biosynthetic process"/>
    <property type="evidence" value="ECO:0007669"/>
    <property type="project" value="UniProtKB-KW"/>
</dbReference>
<dbReference type="InterPro" id="IPR027443">
    <property type="entry name" value="IPNS-like_sf"/>
</dbReference>
<comment type="cofactor">
    <cofactor evidence="1">
        <name>Fe(2+)</name>
        <dbReference type="ChEBI" id="CHEBI:29033"/>
    </cofactor>
</comment>
<evidence type="ECO:0000256" key="9">
    <source>
        <dbReference type="ARBA" id="ARBA00047725"/>
    </source>
</evidence>
<evidence type="ECO:0000256" key="5">
    <source>
        <dbReference type="ARBA" id="ARBA00019045"/>
    </source>
</evidence>
<evidence type="ECO:0000313" key="14">
    <source>
        <dbReference type="Proteomes" id="UP000625568"/>
    </source>
</evidence>
<evidence type="ECO:0000256" key="3">
    <source>
        <dbReference type="ARBA" id="ARBA00012293"/>
    </source>
</evidence>
<dbReference type="SUPFAM" id="SSF51197">
    <property type="entry name" value="Clavaminate synthase-like"/>
    <property type="match status" value="1"/>
</dbReference>
<evidence type="ECO:0000259" key="12">
    <source>
        <dbReference type="PROSITE" id="PS51471"/>
    </source>
</evidence>
<comment type="catalytic activity">
    <reaction evidence="9">
        <text>2-oxoglutarate + O2 + 2 H(+) = ethene + 3 CO2 + H2O</text>
        <dbReference type="Rhea" id="RHEA:31523"/>
        <dbReference type="ChEBI" id="CHEBI:15377"/>
        <dbReference type="ChEBI" id="CHEBI:15378"/>
        <dbReference type="ChEBI" id="CHEBI:15379"/>
        <dbReference type="ChEBI" id="CHEBI:16526"/>
        <dbReference type="ChEBI" id="CHEBI:16810"/>
        <dbReference type="ChEBI" id="CHEBI:18153"/>
        <dbReference type="EC" id="1.13.12.19"/>
    </reaction>
</comment>
<feature type="domain" description="Fe2OG dioxygenase" evidence="12">
    <location>
        <begin position="173"/>
        <end position="275"/>
    </location>
</feature>
<accession>A0A892IBM6</accession>
<keyword evidence="11" id="KW-0408">Iron</keyword>
<dbReference type="RefSeq" id="WP_006765639.1">
    <property type="nucleotide sequence ID" value="NZ_CABVPR010000025.1"/>
</dbReference>
<dbReference type="PROSITE" id="PS51471">
    <property type="entry name" value="FE2OG_OXY"/>
    <property type="match status" value="1"/>
</dbReference>
<name>A0A892IBM6_9BURK</name>
<dbReference type="PANTHER" id="PTHR47990">
    <property type="entry name" value="2-OXOGLUTARATE (2OG) AND FE(II)-DEPENDENT OXYGENASE SUPERFAMILY PROTEIN-RELATED"/>
    <property type="match status" value="1"/>
</dbReference>
<dbReference type="Gene3D" id="2.60.120.330">
    <property type="entry name" value="B-lactam Antibiotic, Isopenicillin N Synthase, Chain"/>
    <property type="match status" value="1"/>
</dbReference>
<keyword evidence="6" id="KW-0266">Ethylene biosynthesis</keyword>
<dbReference type="EC" id="1.14.20.7" evidence="3"/>
<dbReference type="GeneID" id="93130318"/>
<evidence type="ECO:0000256" key="11">
    <source>
        <dbReference type="RuleBase" id="RU003682"/>
    </source>
</evidence>
<evidence type="ECO:0000256" key="6">
    <source>
        <dbReference type="ARBA" id="ARBA00022666"/>
    </source>
</evidence>
<sequence length="324" mass="35813">MNVPIIDVSPLRSNEAAGWRHVMQQLLDAHTRVGFSILVNHGVGADIVDALFDASRSFHAWPLERKMAMRYRTTLRGYLPLNTSVLKASTLGAAKRPNHSDSFVVLGDLPESLLPDWKNSAMGGTQPWPEIAGFEHAARRYRRAMIELGDAILPCFAVMLGLPRDGLRDYFRVPNPILRLLHYPAVPHRGPDVFGSAPHTDYGCLTFVAQDDVGGLQVQSDRGEWFDVPVVKNSLVLNTGQVIARWSGGRIKPTPHRVLTPEAADRYSIAFFYDCGLETPLDLDAAPMSDSTSTYGRHLEAILRSNYAFVADEPARALPDAARC</sequence>
<dbReference type="EMBL" id="CP069483">
    <property type="protein sequence ID" value="QRO80366.1"/>
    <property type="molecule type" value="Genomic_DNA"/>
</dbReference>
<dbReference type="Proteomes" id="UP000625568">
    <property type="component" value="Chromosome 2"/>
</dbReference>
<gene>
    <name evidence="13" type="ORF">I6K02_18730</name>
</gene>
<evidence type="ECO:0000256" key="10">
    <source>
        <dbReference type="ARBA" id="ARBA00049359"/>
    </source>
</evidence>
<evidence type="ECO:0000256" key="2">
    <source>
        <dbReference type="ARBA" id="ARBA00004767"/>
    </source>
</evidence>
<comment type="catalytic activity">
    <reaction evidence="10">
        <text>L-arginine + 2-oxoglutarate + O2 = guanidine + L-glutamate 5-semialdehyde + succinate + CO2</text>
        <dbReference type="Rhea" id="RHEA:31535"/>
        <dbReference type="ChEBI" id="CHEBI:15379"/>
        <dbReference type="ChEBI" id="CHEBI:16526"/>
        <dbReference type="ChEBI" id="CHEBI:16810"/>
        <dbReference type="ChEBI" id="CHEBI:30031"/>
        <dbReference type="ChEBI" id="CHEBI:30087"/>
        <dbReference type="ChEBI" id="CHEBI:32682"/>
        <dbReference type="ChEBI" id="CHEBI:58066"/>
        <dbReference type="EC" id="1.14.20.7"/>
    </reaction>
</comment>
<keyword evidence="11" id="KW-0560">Oxidoreductase</keyword>
<comment type="similarity">
    <text evidence="11">Belongs to the iron/ascorbate-dependent oxidoreductase family.</text>
</comment>
<dbReference type="InterPro" id="IPR050231">
    <property type="entry name" value="Iron_ascorbate_oxido_reductase"/>
</dbReference>
<dbReference type="PRINTS" id="PR00682">
    <property type="entry name" value="IPNSYNTHASE"/>
</dbReference>